<proteinExistence type="inferred from homology"/>
<reference evidence="9 10" key="1">
    <citation type="submission" date="2018-08" db="EMBL/GenBank/DDBJ databases">
        <authorList>
            <person name="Laetsch R D."/>
            <person name="Stevens L."/>
            <person name="Kumar S."/>
            <person name="Blaxter L. M."/>
        </authorList>
    </citation>
    <scope>NUCLEOTIDE SEQUENCE [LARGE SCALE GENOMIC DNA]</scope>
</reference>
<dbReference type="OMA" id="NIFYCIM"/>
<dbReference type="InterPro" id="IPR053958">
    <property type="entry name" value="HMGCR/SNAP/NPC1-like_SSD"/>
</dbReference>
<protein>
    <recommendedName>
        <fullName evidence="8">SSD domain-containing protein</fullName>
    </recommendedName>
</protein>
<evidence type="ECO:0000256" key="3">
    <source>
        <dbReference type="ARBA" id="ARBA00022989"/>
    </source>
</evidence>
<dbReference type="InterPro" id="IPR052081">
    <property type="entry name" value="Dispatched_Hh_regulator"/>
</dbReference>
<feature type="transmembrane region" description="Helical" evidence="7">
    <location>
        <begin position="841"/>
        <end position="864"/>
    </location>
</feature>
<dbReference type="OrthoDB" id="193905at2759"/>
<feature type="transmembrane region" description="Helical" evidence="7">
    <location>
        <begin position="26"/>
        <end position="48"/>
    </location>
</feature>
<dbReference type="Gene3D" id="1.20.1640.10">
    <property type="entry name" value="Multidrug efflux transporter AcrB transmembrane domain"/>
    <property type="match status" value="2"/>
</dbReference>
<dbReference type="EMBL" id="UYRX01000090">
    <property type="protein sequence ID" value="VDK73443.1"/>
    <property type="molecule type" value="Genomic_DNA"/>
</dbReference>
<dbReference type="PANTHER" id="PTHR45951">
    <property type="entry name" value="PROTEIN DISPATCHED-RELATED"/>
    <property type="match status" value="1"/>
</dbReference>
<keyword evidence="5" id="KW-0325">Glycoprotein</keyword>
<dbReference type="STRING" id="42156.A0A3P6STL6"/>
<dbReference type="InterPro" id="IPR000731">
    <property type="entry name" value="SSD"/>
</dbReference>
<feature type="transmembrane region" description="Helical" evidence="7">
    <location>
        <begin position="424"/>
        <end position="447"/>
    </location>
</feature>
<evidence type="ECO:0000256" key="1">
    <source>
        <dbReference type="ARBA" id="ARBA00004141"/>
    </source>
</evidence>
<dbReference type="SUPFAM" id="SSF82866">
    <property type="entry name" value="Multidrug efflux transporter AcrB transmembrane domain"/>
    <property type="match status" value="2"/>
</dbReference>
<dbReference type="GO" id="GO:0022857">
    <property type="term" value="F:transmembrane transporter activity"/>
    <property type="evidence" value="ECO:0007669"/>
    <property type="project" value="TreeGrafter"/>
</dbReference>
<comment type="similarity">
    <text evidence="6">Belongs to the dispatched family.</text>
</comment>
<evidence type="ECO:0000256" key="6">
    <source>
        <dbReference type="ARBA" id="ARBA00038046"/>
    </source>
</evidence>
<keyword evidence="3 7" id="KW-1133">Transmembrane helix</keyword>
<evidence type="ECO:0000256" key="7">
    <source>
        <dbReference type="SAM" id="Phobius"/>
    </source>
</evidence>
<feature type="transmembrane region" description="Helical" evidence="7">
    <location>
        <begin position="817"/>
        <end position="835"/>
    </location>
</feature>
<feature type="transmembrane region" description="Helical" evidence="7">
    <location>
        <begin position="778"/>
        <end position="796"/>
    </location>
</feature>
<feature type="transmembrane region" description="Helical" evidence="7">
    <location>
        <begin position="750"/>
        <end position="772"/>
    </location>
</feature>
<feature type="transmembrane region" description="Helical" evidence="7">
    <location>
        <begin position="727"/>
        <end position="743"/>
    </location>
</feature>
<feature type="domain" description="SSD" evidence="8">
    <location>
        <begin position="331"/>
        <end position="447"/>
    </location>
</feature>
<evidence type="ECO:0000256" key="5">
    <source>
        <dbReference type="ARBA" id="ARBA00023180"/>
    </source>
</evidence>
<keyword evidence="4 7" id="KW-0472">Membrane</keyword>
<comment type="subcellular location">
    <subcellularLocation>
        <location evidence="1">Membrane</location>
        <topology evidence="1">Multi-pass membrane protein</topology>
    </subcellularLocation>
</comment>
<dbReference type="Pfam" id="PF12349">
    <property type="entry name" value="Sterol-sensing"/>
    <property type="match status" value="1"/>
</dbReference>
<evidence type="ECO:0000256" key="4">
    <source>
        <dbReference type="ARBA" id="ARBA00023136"/>
    </source>
</evidence>
<dbReference type="PANTHER" id="PTHR45951:SF8">
    <property type="entry name" value="CHE-14 PROTEIN"/>
    <property type="match status" value="1"/>
</dbReference>
<dbReference type="PROSITE" id="PS50156">
    <property type="entry name" value="SSD"/>
    <property type="match status" value="1"/>
</dbReference>
<evidence type="ECO:0000259" key="8">
    <source>
        <dbReference type="PROSITE" id="PS50156"/>
    </source>
</evidence>
<dbReference type="GO" id="GO:0016020">
    <property type="term" value="C:membrane"/>
    <property type="evidence" value="ECO:0007669"/>
    <property type="project" value="UniProtKB-SubCell"/>
</dbReference>
<evidence type="ECO:0000256" key="2">
    <source>
        <dbReference type="ARBA" id="ARBA00022692"/>
    </source>
</evidence>
<name>A0A3P6STL6_LITSI</name>
<dbReference type="GO" id="GO:0007224">
    <property type="term" value="P:smoothened signaling pathway"/>
    <property type="evidence" value="ECO:0007669"/>
    <property type="project" value="TreeGrafter"/>
</dbReference>
<organism evidence="9 10">
    <name type="scientific">Litomosoides sigmodontis</name>
    <name type="common">Filarial nematode worm</name>
    <dbReference type="NCBI Taxonomy" id="42156"/>
    <lineage>
        <taxon>Eukaryota</taxon>
        <taxon>Metazoa</taxon>
        <taxon>Ecdysozoa</taxon>
        <taxon>Nematoda</taxon>
        <taxon>Chromadorea</taxon>
        <taxon>Rhabditida</taxon>
        <taxon>Spirurina</taxon>
        <taxon>Spiruromorpha</taxon>
        <taxon>Filarioidea</taxon>
        <taxon>Onchocercidae</taxon>
        <taxon>Litomosoides</taxon>
    </lineage>
</organism>
<feature type="transmembrane region" description="Helical" evidence="7">
    <location>
        <begin position="395"/>
        <end position="418"/>
    </location>
</feature>
<gene>
    <name evidence="9" type="ORF">NLS_LOCUS2120</name>
</gene>
<keyword evidence="2 7" id="KW-0812">Transmembrane</keyword>
<sequence>MDKKVANNGGIFHHLLVGYSTFLFNYPGTILLVTSIMTTIIPVTVLFFNPLQINRNPETGFDTRETEYSGQRLTWEKLAGNIQASNRIVLPDTTAAAATAVVRKNRLKRSWADELLNTFGQVACYETAIPGMDFLTQFIVEVNSYEELFDFDYLKMLCSLHASLNDQFQSFANVTPYRNVWSLPNYLSCLSPNFLTNCTFLDENDIEFGRHIIDYCRSYRREIIGCRRDCYSNCPRCSEVPKNCSTQMIFDLFYRILPRNLNTKPVYINGFLPIFTLSGYRSQGLSMDIKRDLLYDAAKRDSFLAFGAAFSVFLIVFLYSMNIFYCIMVAIVLLASVTSALALYSLFTVNFPLLNLVTFVLLLAVGSDDAFVLMNSFPVDVTSRGIYQCLSHTASAMLLTSSSTAVPFFASIFSSVVVFRCFGLFAGITLVFNYLLEISLLPAMLVFQDRYIKRCISRRAFAKLNYLMHDLLPFVIISGRYIWISSLTVIVAAMTYLTYANLQFPPYNPLQLFVDSNVHEWYDNNAERNFEFVANKLQIPISVRLIWGLTRRASQSTFQPDKLTTIQHDPKFSLHNTTDIEALAWKLRGYRELNFIKHESQYWPERYLIWSRNFTCEPFKICCNFADANFHENLTDYCIRLSTTYLFTQYNDTLIYDNSTFKLVGYTAMLPTRLKFSHRFTNLSYSFNFLERAFSDMNYGGWYTTEWTLISVWFDLLNSIITDCRQSLLLSFSVVAIFAFLHLRLKSLTALVTICCIVVVTVGCVVTVGWVIGVLEAIILILVVGLSFDFTLHYGVSVPSIGCGKHRVWLAARKSTVPVTLSALSSFAAGCSMLIAETHAFHQVGVFLITLASVSWLYATFFFLPLLSFTLRSDVNCELCPNDSVAQIDLPLKEKSTFM</sequence>
<dbReference type="AlphaFoldDB" id="A0A3P6STL6"/>
<dbReference type="Proteomes" id="UP000277928">
    <property type="component" value="Unassembled WGS sequence"/>
</dbReference>
<feature type="transmembrane region" description="Helical" evidence="7">
    <location>
        <begin position="468"/>
        <end position="499"/>
    </location>
</feature>
<evidence type="ECO:0000313" key="10">
    <source>
        <dbReference type="Proteomes" id="UP000277928"/>
    </source>
</evidence>
<evidence type="ECO:0000313" key="9">
    <source>
        <dbReference type="EMBL" id="VDK73443.1"/>
    </source>
</evidence>
<keyword evidence="10" id="KW-1185">Reference proteome</keyword>
<accession>A0A3P6STL6</accession>